<accession>A0A232F0R6</accession>
<evidence type="ECO:0000313" key="2">
    <source>
        <dbReference type="Proteomes" id="UP000215335"/>
    </source>
</evidence>
<gene>
    <name evidence="1" type="ORF">TSAR_016506</name>
</gene>
<dbReference type="AlphaFoldDB" id="A0A232F0R6"/>
<organism evidence="1 2">
    <name type="scientific">Trichomalopsis sarcophagae</name>
    <dbReference type="NCBI Taxonomy" id="543379"/>
    <lineage>
        <taxon>Eukaryota</taxon>
        <taxon>Metazoa</taxon>
        <taxon>Ecdysozoa</taxon>
        <taxon>Arthropoda</taxon>
        <taxon>Hexapoda</taxon>
        <taxon>Insecta</taxon>
        <taxon>Pterygota</taxon>
        <taxon>Neoptera</taxon>
        <taxon>Endopterygota</taxon>
        <taxon>Hymenoptera</taxon>
        <taxon>Apocrita</taxon>
        <taxon>Proctotrupomorpha</taxon>
        <taxon>Chalcidoidea</taxon>
        <taxon>Pteromalidae</taxon>
        <taxon>Pteromalinae</taxon>
        <taxon>Trichomalopsis</taxon>
    </lineage>
</organism>
<evidence type="ECO:0000313" key="1">
    <source>
        <dbReference type="EMBL" id="OXU24264.1"/>
    </source>
</evidence>
<keyword evidence="2" id="KW-1185">Reference proteome</keyword>
<sequence>MQGMHRQPLNSKYRNILLYFLEKATPICIYLCCQLHGPNTSCG</sequence>
<dbReference type="Proteomes" id="UP000215335">
    <property type="component" value="Unassembled WGS sequence"/>
</dbReference>
<name>A0A232F0R6_9HYME</name>
<protein>
    <submittedName>
        <fullName evidence="1">Uncharacterized protein</fullName>
    </submittedName>
</protein>
<comment type="caution">
    <text evidence="1">The sequence shown here is derived from an EMBL/GenBank/DDBJ whole genome shotgun (WGS) entry which is preliminary data.</text>
</comment>
<proteinExistence type="predicted"/>
<reference evidence="1 2" key="1">
    <citation type="journal article" date="2017" name="Curr. Biol.">
        <title>The Evolution of Venom by Co-option of Single-Copy Genes.</title>
        <authorList>
            <person name="Martinson E.O."/>
            <person name="Mrinalini"/>
            <person name="Kelkar Y.D."/>
            <person name="Chang C.H."/>
            <person name="Werren J.H."/>
        </authorList>
    </citation>
    <scope>NUCLEOTIDE SEQUENCE [LARGE SCALE GENOMIC DNA]</scope>
    <source>
        <strain evidence="1 2">Alberta</strain>
        <tissue evidence="1">Whole body</tissue>
    </source>
</reference>
<dbReference type="EMBL" id="NNAY01001354">
    <property type="protein sequence ID" value="OXU24264.1"/>
    <property type="molecule type" value="Genomic_DNA"/>
</dbReference>